<comment type="caution">
    <text evidence="2">The sequence shown here is derived from an EMBL/GenBank/DDBJ whole genome shotgun (WGS) entry which is preliminary data.</text>
</comment>
<reference evidence="2" key="1">
    <citation type="submission" date="2020-03" db="EMBL/GenBank/DDBJ databases">
        <authorList>
            <person name="Weist P."/>
        </authorList>
    </citation>
    <scope>NUCLEOTIDE SEQUENCE</scope>
</reference>
<evidence type="ECO:0000256" key="1">
    <source>
        <dbReference type="SAM" id="MobiDB-lite"/>
    </source>
</evidence>
<evidence type="ECO:0000313" key="2">
    <source>
        <dbReference type="EMBL" id="CAB1440641.1"/>
    </source>
</evidence>
<proteinExistence type="predicted"/>
<sequence length="114" mass="12494">MRMSDVIIIINNALRFITVARQLIGSGPSASHIIQMLCPLMSAARGGRRAASGRAAGREAGSGAPRLTAALLEREEGEELHPHPEREEEFIFNLKLCEARVHVSTSNHWRARLG</sequence>
<evidence type="ECO:0000313" key="3">
    <source>
        <dbReference type="Proteomes" id="UP001153269"/>
    </source>
</evidence>
<feature type="region of interest" description="Disordered" evidence="1">
    <location>
        <begin position="49"/>
        <end position="68"/>
    </location>
</feature>
<accession>A0A9N7V0T7</accession>
<dbReference type="EMBL" id="CADEAL010002480">
    <property type="protein sequence ID" value="CAB1440641.1"/>
    <property type="molecule type" value="Genomic_DNA"/>
</dbReference>
<keyword evidence="3" id="KW-1185">Reference proteome</keyword>
<feature type="compositionally biased region" description="Low complexity" evidence="1">
    <location>
        <begin position="49"/>
        <end position="66"/>
    </location>
</feature>
<gene>
    <name evidence="2" type="ORF">PLEPLA_LOCUS28407</name>
</gene>
<protein>
    <submittedName>
        <fullName evidence="2">Uncharacterized protein</fullName>
    </submittedName>
</protein>
<dbReference type="AlphaFoldDB" id="A0A9N7V0T7"/>
<organism evidence="2 3">
    <name type="scientific">Pleuronectes platessa</name>
    <name type="common">European plaice</name>
    <dbReference type="NCBI Taxonomy" id="8262"/>
    <lineage>
        <taxon>Eukaryota</taxon>
        <taxon>Metazoa</taxon>
        <taxon>Chordata</taxon>
        <taxon>Craniata</taxon>
        <taxon>Vertebrata</taxon>
        <taxon>Euteleostomi</taxon>
        <taxon>Actinopterygii</taxon>
        <taxon>Neopterygii</taxon>
        <taxon>Teleostei</taxon>
        <taxon>Neoteleostei</taxon>
        <taxon>Acanthomorphata</taxon>
        <taxon>Carangaria</taxon>
        <taxon>Pleuronectiformes</taxon>
        <taxon>Pleuronectoidei</taxon>
        <taxon>Pleuronectidae</taxon>
        <taxon>Pleuronectes</taxon>
    </lineage>
</organism>
<dbReference type="Proteomes" id="UP001153269">
    <property type="component" value="Unassembled WGS sequence"/>
</dbReference>
<name>A0A9N7V0T7_PLEPL</name>